<organism evidence="7 8">
    <name type="scientific">Candidatus Uhrbacteria bacterium GW2011_GWC1_41_20</name>
    <dbReference type="NCBI Taxonomy" id="1618983"/>
    <lineage>
        <taxon>Bacteria</taxon>
        <taxon>Candidatus Uhriibacteriota</taxon>
    </lineage>
</organism>
<dbReference type="Gene3D" id="3.30.2350.10">
    <property type="entry name" value="Pseudouridine synthase"/>
    <property type="match status" value="1"/>
</dbReference>
<dbReference type="InterPro" id="IPR020103">
    <property type="entry name" value="PsdUridine_synth_cat_dom_sf"/>
</dbReference>
<proteinExistence type="inferred from homology"/>
<protein>
    <recommendedName>
        <fullName evidence="5">Pseudouridine synthase</fullName>
        <ecNumber evidence="5">5.4.99.-</ecNumber>
    </recommendedName>
</protein>
<evidence type="ECO:0000313" key="8">
    <source>
        <dbReference type="Proteomes" id="UP000033930"/>
    </source>
</evidence>
<dbReference type="InterPro" id="IPR006225">
    <property type="entry name" value="PsdUridine_synth_RluC/D"/>
</dbReference>
<dbReference type="Gene3D" id="3.10.290.10">
    <property type="entry name" value="RNA-binding S4 domain"/>
    <property type="match status" value="1"/>
</dbReference>
<comment type="catalytic activity">
    <reaction evidence="5">
        <text>a uridine in RNA = a pseudouridine in RNA</text>
        <dbReference type="Rhea" id="RHEA:48348"/>
        <dbReference type="Rhea" id="RHEA-COMP:12068"/>
        <dbReference type="Rhea" id="RHEA-COMP:12069"/>
        <dbReference type="ChEBI" id="CHEBI:65314"/>
        <dbReference type="ChEBI" id="CHEBI:65315"/>
    </reaction>
</comment>
<dbReference type="SMART" id="SM00363">
    <property type="entry name" value="S4"/>
    <property type="match status" value="1"/>
</dbReference>
<dbReference type="NCBIfam" id="TIGR00005">
    <property type="entry name" value="rluA_subfam"/>
    <property type="match status" value="1"/>
</dbReference>
<dbReference type="CDD" id="cd00165">
    <property type="entry name" value="S4"/>
    <property type="match status" value="1"/>
</dbReference>
<feature type="domain" description="RNA-binding S4" evidence="6">
    <location>
        <begin position="12"/>
        <end position="77"/>
    </location>
</feature>
<dbReference type="GO" id="GO:0000455">
    <property type="term" value="P:enzyme-directed rRNA pseudouridine synthesis"/>
    <property type="evidence" value="ECO:0007669"/>
    <property type="project" value="TreeGrafter"/>
</dbReference>
<dbReference type="PROSITE" id="PS50889">
    <property type="entry name" value="S4"/>
    <property type="match status" value="1"/>
</dbReference>
<dbReference type="Pfam" id="PF00849">
    <property type="entry name" value="PseudoU_synth_2"/>
    <property type="match status" value="1"/>
</dbReference>
<name>A0A0G0V9M4_9BACT</name>
<sequence>MKKIKIKNTEPKRLDSVLAEVLQVSRANVQKAVKNGLVLVNDKKVINNTLITDQDSVTYDPVLTHPVKPKVIEKNIDLDVIYEDDDVLVVNKPAGLLVHPTDTSAETTLFDLLKKRIKKFEKIGDSPIRGGIVHRLDKMVSGIIIVAKNQKAFEHLKEQFKERHAQKMYTTLVHGTMEKKQGKIDLSIERSKSTGRMAAKPASQGGRASLTHYTVLNQFPHHALLDIKIDTGRTHQIRTHLFAIGHPVVGDPLYKQRNQKLMDIGRIFLHARELAITLPNGTLMTFEAVLPGELEAVMETIPKL</sequence>
<evidence type="ECO:0000256" key="3">
    <source>
        <dbReference type="PIRSR" id="PIRSR606225-1"/>
    </source>
</evidence>
<evidence type="ECO:0000313" key="7">
    <source>
        <dbReference type="EMBL" id="KKR97723.1"/>
    </source>
</evidence>
<reference evidence="7 8" key="1">
    <citation type="journal article" date="2015" name="Nature">
        <title>rRNA introns, odd ribosomes, and small enigmatic genomes across a large radiation of phyla.</title>
        <authorList>
            <person name="Brown C.T."/>
            <person name="Hug L.A."/>
            <person name="Thomas B.C."/>
            <person name="Sharon I."/>
            <person name="Castelle C.J."/>
            <person name="Singh A."/>
            <person name="Wilkins M.J."/>
            <person name="Williams K.H."/>
            <person name="Banfield J.F."/>
        </authorList>
    </citation>
    <scope>NUCLEOTIDE SEQUENCE [LARGE SCALE GENOMIC DNA]</scope>
</reference>
<dbReference type="InterPro" id="IPR050188">
    <property type="entry name" value="RluA_PseudoU_synthase"/>
</dbReference>
<dbReference type="EMBL" id="LCAW01000025">
    <property type="protein sequence ID" value="KKR97723.1"/>
    <property type="molecule type" value="Genomic_DNA"/>
</dbReference>
<dbReference type="SUPFAM" id="SSF55174">
    <property type="entry name" value="Alpha-L RNA-binding motif"/>
    <property type="match status" value="1"/>
</dbReference>
<dbReference type="InterPro" id="IPR002942">
    <property type="entry name" value="S4_RNA-bd"/>
</dbReference>
<dbReference type="Pfam" id="PF01479">
    <property type="entry name" value="S4"/>
    <property type="match status" value="1"/>
</dbReference>
<dbReference type="InterPro" id="IPR036986">
    <property type="entry name" value="S4_RNA-bd_sf"/>
</dbReference>
<comment type="function">
    <text evidence="5">Responsible for synthesis of pseudouridine from uracil.</text>
</comment>
<dbReference type="PATRIC" id="fig|1618983.3.peg.859"/>
<dbReference type="CDD" id="cd02869">
    <property type="entry name" value="PseudoU_synth_RluA_like"/>
    <property type="match status" value="1"/>
</dbReference>
<evidence type="ECO:0000256" key="4">
    <source>
        <dbReference type="PROSITE-ProRule" id="PRU00182"/>
    </source>
</evidence>
<dbReference type="AlphaFoldDB" id="A0A0G0V9M4"/>
<dbReference type="GO" id="GO:0003723">
    <property type="term" value="F:RNA binding"/>
    <property type="evidence" value="ECO:0007669"/>
    <property type="project" value="UniProtKB-KW"/>
</dbReference>
<dbReference type="SUPFAM" id="SSF55120">
    <property type="entry name" value="Pseudouridine synthase"/>
    <property type="match status" value="1"/>
</dbReference>
<dbReference type="GO" id="GO:0120159">
    <property type="term" value="F:rRNA pseudouridine synthase activity"/>
    <property type="evidence" value="ECO:0007669"/>
    <property type="project" value="UniProtKB-ARBA"/>
</dbReference>
<evidence type="ECO:0000256" key="2">
    <source>
        <dbReference type="ARBA" id="ARBA00023235"/>
    </source>
</evidence>
<dbReference type="EC" id="5.4.99.-" evidence="5"/>
<keyword evidence="4" id="KW-0694">RNA-binding</keyword>
<evidence type="ECO:0000256" key="1">
    <source>
        <dbReference type="ARBA" id="ARBA00010876"/>
    </source>
</evidence>
<evidence type="ECO:0000256" key="5">
    <source>
        <dbReference type="RuleBase" id="RU362028"/>
    </source>
</evidence>
<dbReference type="PANTHER" id="PTHR21600">
    <property type="entry name" value="MITOCHONDRIAL RNA PSEUDOURIDINE SYNTHASE"/>
    <property type="match status" value="1"/>
</dbReference>
<keyword evidence="2 5" id="KW-0413">Isomerase</keyword>
<accession>A0A0G0V9M4</accession>
<dbReference type="Proteomes" id="UP000033930">
    <property type="component" value="Unassembled WGS sequence"/>
</dbReference>
<dbReference type="InterPro" id="IPR006145">
    <property type="entry name" value="PsdUridine_synth_RsuA/RluA"/>
</dbReference>
<dbReference type="PANTHER" id="PTHR21600:SF44">
    <property type="entry name" value="RIBOSOMAL LARGE SUBUNIT PSEUDOURIDINE SYNTHASE D"/>
    <property type="match status" value="1"/>
</dbReference>
<feature type="active site" evidence="3">
    <location>
        <position position="137"/>
    </location>
</feature>
<gene>
    <name evidence="7" type="ORF">UU50_C0025G0004</name>
</gene>
<dbReference type="InterPro" id="IPR006224">
    <property type="entry name" value="PsdUridine_synth_RluA-like_CS"/>
</dbReference>
<dbReference type="PROSITE" id="PS01129">
    <property type="entry name" value="PSI_RLU"/>
    <property type="match status" value="1"/>
</dbReference>
<comment type="caution">
    <text evidence="7">The sequence shown here is derived from an EMBL/GenBank/DDBJ whole genome shotgun (WGS) entry which is preliminary data.</text>
</comment>
<comment type="similarity">
    <text evidence="1 5">Belongs to the pseudouridine synthase RluA family.</text>
</comment>
<evidence type="ECO:0000259" key="6">
    <source>
        <dbReference type="SMART" id="SM00363"/>
    </source>
</evidence>